<reference evidence="3" key="1">
    <citation type="submission" date="2024-05" db="EMBL/GenBank/DDBJ databases">
        <title>Campylobacter coli isolated from environmental waters in Slovenia.</title>
        <authorList>
            <person name="Zautner A.E."/>
            <person name="Bunk B."/>
            <person name="Riedel T."/>
            <person name="Sproeer C."/>
        </authorList>
    </citation>
    <scope>NUCLEOTIDE SEQUENCE</scope>
    <source>
        <strain evidence="3">CCS1377</strain>
    </source>
</reference>
<dbReference type="PANTHER" id="PTHR43681">
    <property type="entry name" value="TRANSMEMBRANE GTPASE FZO"/>
    <property type="match status" value="1"/>
</dbReference>
<name>A0AAU7E768_9BACT</name>
<dbReference type="InterPro" id="IPR051943">
    <property type="entry name" value="TRAFAC_Dynamin-like_GTPase"/>
</dbReference>
<dbReference type="GO" id="GO:0005525">
    <property type="term" value="F:GTP binding"/>
    <property type="evidence" value="ECO:0007669"/>
    <property type="project" value="InterPro"/>
</dbReference>
<dbReference type="InterPro" id="IPR045063">
    <property type="entry name" value="Dynamin_N"/>
</dbReference>
<dbReference type="CDD" id="cd09912">
    <property type="entry name" value="DLP_2"/>
    <property type="match status" value="1"/>
</dbReference>
<dbReference type="Gene3D" id="3.40.50.300">
    <property type="entry name" value="P-loop containing nucleotide triphosphate hydrolases"/>
    <property type="match status" value="1"/>
</dbReference>
<dbReference type="SUPFAM" id="SSF52540">
    <property type="entry name" value="P-loop containing nucleoside triphosphate hydrolases"/>
    <property type="match status" value="1"/>
</dbReference>
<evidence type="ECO:0000259" key="2">
    <source>
        <dbReference type="PROSITE" id="PS51718"/>
    </source>
</evidence>
<dbReference type="RefSeq" id="WP_348518920.1">
    <property type="nucleotide sequence ID" value="NZ_CP155620.1"/>
</dbReference>
<proteinExistence type="predicted"/>
<dbReference type="AlphaFoldDB" id="A0AAU7E768"/>
<dbReference type="EMBL" id="CP155620">
    <property type="protein sequence ID" value="XBJ29780.1"/>
    <property type="molecule type" value="Genomic_DNA"/>
</dbReference>
<dbReference type="PANTHER" id="PTHR43681:SF1">
    <property type="entry name" value="SARCALUMENIN"/>
    <property type="match status" value="1"/>
</dbReference>
<feature type="coiled-coil region" evidence="1">
    <location>
        <begin position="474"/>
        <end position="512"/>
    </location>
</feature>
<dbReference type="PROSITE" id="PS51718">
    <property type="entry name" value="G_DYNAMIN_2"/>
    <property type="match status" value="1"/>
</dbReference>
<organism evidence="3">
    <name type="scientific">Campylobacter sp. CCS1377</name>
    <dbReference type="NCBI Taxonomy" id="3158229"/>
    <lineage>
        <taxon>Bacteria</taxon>
        <taxon>Pseudomonadati</taxon>
        <taxon>Campylobacterota</taxon>
        <taxon>Epsilonproteobacteria</taxon>
        <taxon>Campylobacterales</taxon>
        <taxon>Campylobacteraceae</taxon>
        <taxon>Campylobacter</taxon>
    </lineage>
</organism>
<gene>
    <name evidence="3" type="ORF">AAH949_02795</name>
</gene>
<evidence type="ECO:0000313" key="3">
    <source>
        <dbReference type="EMBL" id="XBJ29780.1"/>
    </source>
</evidence>
<dbReference type="Pfam" id="PF00350">
    <property type="entry name" value="Dynamin_N"/>
    <property type="match status" value="1"/>
</dbReference>
<keyword evidence="1" id="KW-0175">Coiled coil</keyword>
<feature type="domain" description="Dynamin-type G" evidence="2">
    <location>
        <begin position="159"/>
        <end position="442"/>
    </location>
</feature>
<accession>A0AAU7E768</accession>
<dbReference type="InterPro" id="IPR030381">
    <property type="entry name" value="G_DYNAMIN_dom"/>
</dbReference>
<sequence length="731" mass="84200">MLKLLQELWQENLVFLDLSAEFDDKNTLDLAEIAIILSVNSENYEKYIALKEFQNIFKKIHLRVDIYGIELAQVCSLNLLMKSYISKSDLIKALSILNAINDNSILLTFLENLELGQIDRKEQVLNSFSGLNHINAELCALCDDEGTQDKLRLMADKFSKLDFIIAVTGVMNSGKSSMLNALLKKDFLGVSNIPETANLTLLKYGENNKAKIYFWSIKEWENILASSKFSAEMKQFVTELSSKLDIQSYIKEDSLSEEIDLLELKNFTSAKNQISALIKKIEINASLEFLKNNICIVDTPGLDDVMVQREIVTNEYIKESDFLIHLMNVSQSLTQKDTEFLLDCLLNSRVSKLLVVLTKADLLNSKDLDEVIDYTKQTLKSRLKALEFDENFIQKIDFLSISAKKASDFYQGVADESSLKESGVLELENYLFNELYSGAKVALALEAYKKELNLEITHLITKYHLQNQAFNTLKHQLNAQNQELFLNYEKEKKNLEEAKKDTAQLVAKLSTNGANDVKVLMILLAKKLKERLIDELKYTNSKKQKMNLSRLMSIVDITVKDGINDVLREIKFENFKNIESTKEALSAKYAFLKDDFDNGFEEFKTKLSKSIENIFADDKYALFKLEIQKILEDDKDIFTLEPKLEKFINLSFENFKIDEILKELNINSQFLEFLNSKMSFYEQEQEQKMAYFNELLNNTQAKDANTFEKYEKNLEKIKCLEALRMDLINAN</sequence>
<protein>
    <submittedName>
        <fullName evidence="3">Dynamin family protein</fullName>
    </submittedName>
</protein>
<dbReference type="InterPro" id="IPR027417">
    <property type="entry name" value="P-loop_NTPase"/>
</dbReference>
<evidence type="ECO:0000256" key="1">
    <source>
        <dbReference type="SAM" id="Coils"/>
    </source>
</evidence>